<reference evidence="2 3" key="2">
    <citation type="journal article" date="2013" name="Environ. Sci. Technol.">
        <title>The 4-tert-butylphenol-utilizing bacterium Sphingobium fuliginis OMI can degrade bisphenols via phenolic ring hydroxylation and meta-cleavage pathway.</title>
        <authorList>
            <person name="Ogata Y."/>
            <person name="Goda S."/>
            <person name="Toyama T."/>
            <person name="Sei K."/>
            <person name="Ike M."/>
        </authorList>
    </citation>
    <scope>NUCLEOTIDE SEQUENCE [LARGE SCALE GENOMIC DNA]</scope>
    <source>
        <strain evidence="2 3">OMI</strain>
    </source>
</reference>
<feature type="compositionally biased region" description="Polar residues" evidence="1">
    <location>
        <begin position="14"/>
        <end position="31"/>
    </location>
</feature>
<protein>
    <submittedName>
        <fullName evidence="2">Uncharacterized protein</fullName>
    </submittedName>
</protein>
<gene>
    <name evidence="2" type="ORF">SFOMI_1056</name>
</gene>
<dbReference type="Proteomes" id="UP000221538">
    <property type="component" value="Unassembled WGS sequence"/>
</dbReference>
<comment type="caution">
    <text evidence="2">The sequence shown here is derived from an EMBL/GenBank/DDBJ whole genome shotgun (WGS) entry which is preliminary data.</text>
</comment>
<dbReference type="AlphaFoldDB" id="A0A292ZCB7"/>
<proteinExistence type="predicted"/>
<accession>A0A292ZCB7</accession>
<reference evidence="2 3" key="1">
    <citation type="journal article" date="2013" name="Biodegradation">
        <title>Occurrence of 4-tert-butylphenol (4-t-BP) biodegradation in an aquatic sample caused by the presence of Spirodela polyrrhiza and isolation of a 4-t-BP-utilizing bacterium.</title>
        <authorList>
            <person name="Ogata Y."/>
            <person name="Toyama T."/>
            <person name="Yu N."/>
            <person name="Wang X."/>
            <person name="Sei K."/>
            <person name="Ike M."/>
        </authorList>
    </citation>
    <scope>NUCLEOTIDE SEQUENCE [LARGE SCALE GENOMIC DNA]</scope>
    <source>
        <strain evidence="2 3">OMI</strain>
    </source>
</reference>
<evidence type="ECO:0000313" key="2">
    <source>
        <dbReference type="EMBL" id="GAY20531.1"/>
    </source>
</evidence>
<sequence>MFRSGTMRRAGSPRQESGPSARLSDSVTILMSTGGGPAQKVPRKETLS</sequence>
<organism evidence="2 3">
    <name type="scientific">Sphingobium fuliginis (strain ATCC 27551)</name>
    <dbReference type="NCBI Taxonomy" id="336203"/>
    <lineage>
        <taxon>Bacteria</taxon>
        <taxon>Pseudomonadati</taxon>
        <taxon>Pseudomonadota</taxon>
        <taxon>Alphaproteobacteria</taxon>
        <taxon>Sphingomonadales</taxon>
        <taxon>Sphingomonadaceae</taxon>
        <taxon>Sphingobium</taxon>
    </lineage>
</organism>
<evidence type="ECO:0000256" key="1">
    <source>
        <dbReference type="SAM" id="MobiDB-lite"/>
    </source>
</evidence>
<evidence type="ECO:0000313" key="3">
    <source>
        <dbReference type="Proteomes" id="UP000221538"/>
    </source>
</evidence>
<feature type="region of interest" description="Disordered" evidence="1">
    <location>
        <begin position="1"/>
        <end position="48"/>
    </location>
</feature>
<dbReference type="EMBL" id="BEWI01000030">
    <property type="protein sequence ID" value="GAY20531.1"/>
    <property type="molecule type" value="Genomic_DNA"/>
</dbReference>
<name>A0A292ZCB7_SPHSA</name>